<protein>
    <submittedName>
        <fullName evidence="1">Uncharacterized protein</fullName>
    </submittedName>
</protein>
<organism evidence="1 2">
    <name type="scientific">Hibiscus sabdariffa</name>
    <name type="common">roselle</name>
    <dbReference type="NCBI Taxonomy" id="183260"/>
    <lineage>
        <taxon>Eukaryota</taxon>
        <taxon>Viridiplantae</taxon>
        <taxon>Streptophyta</taxon>
        <taxon>Embryophyta</taxon>
        <taxon>Tracheophyta</taxon>
        <taxon>Spermatophyta</taxon>
        <taxon>Magnoliopsida</taxon>
        <taxon>eudicotyledons</taxon>
        <taxon>Gunneridae</taxon>
        <taxon>Pentapetalae</taxon>
        <taxon>rosids</taxon>
        <taxon>malvids</taxon>
        <taxon>Malvales</taxon>
        <taxon>Malvaceae</taxon>
        <taxon>Malvoideae</taxon>
        <taxon>Hibiscus</taxon>
    </lineage>
</organism>
<name>A0ABR2GD58_9ROSI</name>
<keyword evidence="2" id="KW-1185">Reference proteome</keyword>
<evidence type="ECO:0000313" key="2">
    <source>
        <dbReference type="Proteomes" id="UP001472677"/>
    </source>
</evidence>
<reference evidence="1 2" key="1">
    <citation type="journal article" date="2024" name="G3 (Bethesda)">
        <title>Genome assembly of Hibiscus sabdariffa L. provides insights into metabolisms of medicinal natural products.</title>
        <authorList>
            <person name="Kim T."/>
        </authorList>
    </citation>
    <scope>NUCLEOTIDE SEQUENCE [LARGE SCALE GENOMIC DNA]</scope>
    <source>
        <strain evidence="1">TK-2024</strain>
        <tissue evidence="1">Old leaves</tissue>
    </source>
</reference>
<gene>
    <name evidence="1" type="ORF">V6N12_050700</name>
</gene>
<sequence length="97" mass="10641">MQYVNYENPIDENNWNDETGCKDYGGIEESGVEYYIYELKGYGGIIDGGIIGGSIVSYVSRGGLGGANDDELELEAILSVLRDNDTMPMNVFPFIGE</sequence>
<dbReference type="Proteomes" id="UP001472677">
    <property type="component" value="Unassembled WGS sequence"/>
</dbReference>
<dbReference type="EMBL" id="JBBPBM010000001">
    <property type="protein sequence ID" value="KAK8600852.1"/>
    <property type="molecule type" value="Genomic_DNA"/>
</dbReference>
<comment type="caution">
    <text evidence="1">The sequence shown here is derived from an EMBL/GenBank/DDBJ whole genome shotgun (WGS) entry which is preliminary data.</text>
</comment>
<evidence type="ECO:0000313" key="1">
    <source>
        <dbReference type="EMBL" id="KAK8600852.1"/>
    </source>
</evidence>
<accession>A0ABR2GD58</accession>
<proteinExistence type="predicted"/>